<evidence type="ECO:0000313" key="1">
    <source>
        <dbReference type="EMBL" id="SFJ84523.1"/>
    </source>
</evidence>
<sequence>MKYLTLKSVFLWLCIWSLPVLAIQAIQIDIEHSWAEKFDAKELKTYVQFSSDGLKLSGQAAQISLAAPLNQLRNVTFECEKAAWLTDAFRCHSGTLQFSQPELGQQRIQFKIDANTEDEQYDIQLQNLRLDGGTVNLDISLDQLHWDTDIDAQNIPLSALQKWLPQFLDKQYVNAVNDWQPQGQISLQARIDGNKQGIVSATAKWQFTDLGFSNTTASQVAENVTTQGEISLHNTDNTWDFIASSSLMAGQVYSDPVFVDLSTSAIELSVDGKYEADSNHWTLADIKLNQSEQFNVEAIAEVIDNVPSKVEANVTVKTLSSFYSTWVKPFMVGTAAADLQLSGQVSSSISWSDMQHQLKATLNNVSVVDSQQRYNAENMNGELVWTNSEAPLDGYLSWQQAKLYSIDIGAGQLHTQTVKNGFKLVKETSIPVLDGELQINQLSLQQQEDKQITWSFDGLLLPISMESLTQALGWPIMHGKLSGVIPHVRYQSHKLTIDGALQVKVFDGTTVIRDLRLTDPLGVLPQLYANIDMKDLDLALITKTFDVGKITGRVSGEIYNLRLSNWQPVQFDAKLATSEDNPGKRIISQRAVDNLTQVGGGASGMISRSFLRFFDDFSYKRLGLSCHLRNDVCEMAGIEDTDQGYYIVKGGGGLPPWIDVIGYTRRVDWADLLERIKAVQNSSGPIIE</sequence>
<dbReference type="AlphaFoldDB" id="A0A1I3UP67"/>
<name>A0A1I3UP67_9GAMM</name>
<evidence type="ECO:0000313" key="2">
    <source>
        <dbReference type="Proteomes" id="UP000198924"/>
    </source>
</evidence>
<accession>A0A1I3UP67</accession>
<dbReference type="EMBL" id="FOSH01000002">
    <property type="protein sequence ID" value="SFJ84523.1"/>
    <property type="molecule type" value="Genomic_DNA"/>
</dbReference>
<protein>
    <recommendedName>
        <fullName evidence="3">Dicarboxylate transport</fullName>
    </recommendedName>
</protein>
<dbReference type="Proteomes" id="UP000198924">
    <property type="component" value="Unassembled WGS sequence"/>
</dbReference>
<dbReference type="STRING" id="45496.SAMN04488079_10239"/>
<evidence type="ECO:0008006" key="3">
    <source>
        <dbReference type="Google" id="ProtNLM"/>
    </source>
</evidence>
<keyword evidence="2" id="KW-1185">Reference proteome</keyword>
<organism evidence="1 2">
    <name type="scientific">Methylophaga sulfidovorans</name>
    <dbReference type="NCBI Taxonomy" id="45496"/>
    <lineage>
        <taxon>Bacteria</taxon>
        <taxon>Pseudomonadati</taxon>
        <taxon>Pseudomonadota</taxon>
        <taxon>Gammaproteobacteria</taxon>
        <taxon>Thiotrichales</taxon>
        <taxon>Piscirickettsiaceae</taxon>
        <taxon>Methylophaga</taxon>
    </lineage>
</organism>
<proteinExistence type="predicted"/>
<reference evidence="2" key="1">
    <citation type="submission" date="2016-10" db="EMBL/GenBank/DDBJ databases">
        <authorList>
            <person name="Varghese N."/>
            <person name="Submissions S."/>
        </authorList>
    </citation>
    <scope>NUCLEOTIDE SEQUENCE [LARGE SCALE GENOMIC DNA]</scope>
    <source>
        <strain evidence="2">DSM 11578</strain>
    </source>
</reference>
<gene>
    <name evidence="1" type="ORF">SAMN04488079_10239</name>
</gene>